<comment type="caution">
    <text evidence="5">The sequence shown here is derived from an EMBL/GenBank/DDBJ whole genome shotgun (WGS) entry which is preliminary data.</text>
</comment>
<protein>
    <recommendedName>
        <fullName evidence="4">HTH luxR-type domain-containing protein</fullName>
    </recommendedName>
</protein>
<keyword evidence="3" id="KW-0804">Transcription</keyword>
<dbReference type="AlphaFoldDB" id="A0A150SNI9"/>
<sequence>MANGISLRSHDLRKMLEISASLVAARDARGLIEVTFSPLLSLVGAERAALAMTSLEREAKLDWIDKGLPDAFFGAYERMETSDFVLGAVQSNPGVVLRDDQMIDRRSFHRNELYQWARALDAPIEQVMAVMLPVGAGFQSGLSLYRARPRPFSRRDQAVLQGLIPAITEAVRNCWSSAKVARWDEVLAALLAQEDRALILVRSSGWELDRTAGAGGLLDRWFAPAELVTGRLPRPLLDELAKAGRARSAGDKRARPWKRERRGVSLRVKFLALSQPRGEPSWVLVLREVPDIPPLPEPLAAMLTKRERAVAARAGCGWDDKTIAMDVRNDPETVKKQLKSIYDKLGVRDRRKLMLLVHEAWFAA</sequence>
<dbReference type="Gene3D" id="3.30.450.40">
    <property type="match status" value="1"/>
</dbReference>
<dbReference type="SUPFAM" id="SSF55781">
    <property type="entry name" value="GAF domain-like"/>
    <property type="match status" value="1"/>
</dbReference>
<dbReference type="GO" id="GO:0003677">
    <property type="term" value="F:DNA binding"/>
    <property type="evidence" value="ECO:0007669"/>
    <property type="project" value="UniProtKB-KW"/>
</dbReference>
<dbReference type="Gene3D" id="1.10.10.10">
    <property type="entry name" value="Winged helix-like DNA-binding domain superfamily/Winged helix DNA-binding domain"/>
    <property type="match status" value="1"/>
</dbReference>
<proteinExistence type="predicted"/>
<organism evidence="5 6">
    <name type="scientific">Sorangium cellulosum</name>
    <name type="common">Polyangium cellulosum</name>
    <dbReference type="NCBI Taxonomy" id="56"/>
    <lineage>
        <taxon>Bacteria</taxon>
        <taxon>Pseudomonadati</taxon>
        <taxon>Myxococcota</taxon>
        <taxon>Polyangia</taxon>
        <taxon>Polyangiales</taxon>
        <taxon>Polyangiaceae</taxon>
        <taxon>Sorangium</taxon>
    </lineage>
</organism>
<evidence type="ECO:0000313" key="6">
    <source>
        <dbReference type="Proteomes" id="UP000075515"/>
    </source>
</evidence>
<dbReference type="SUPFAM" id="SSF46894">
    <property type="entry name" value="C-terminal effector domain of the bipartite response regulators"/>
    <property type="match status" value="1"/>
</dbReference>
<keyword evidence="2" id="KW-0238">DNA-binding</keyword>
<dbReference type="EMBL" id="JEMC01003455">
    <property type="protein sequence ID" value="KYF81195.1"/>
    <property type="molecule type" value="Genomic_DNA"/>
</dbReference>
<dbReference type="Proteomes" id="UP000075515">
    <property type="component" value="Unassembled WGS sequence"/>
</dbReference>
<dbReference type="Pfam" id="PF00196">
    <property type="entry name" value="GerE"/>
    <property type="match status" value="1"/>
</dbReference>
<dbReference type="PANTHER" id="PTHR44688:SF16">
    <property type="entry name" value="DNA-BINDING TRANSCRIPTIONAL ACTIVATOR DEVR_DOSR"/>
    <property type="match status" value="1"/>
</dbReference>
<gene>
    <name evidence="5" type="ORF">BE18_03540</name>
</gene>
<keyword evidence="1" id="KW-0805">Transcription regulation</keyword>
<dbReference type="InterPro" id="IPR036388">
    <property type="entry name" value="WH-like_DNA-bd_sf"/>
</dbReference>
<dbReference type="InterPro" id="IPR029016">
    <property type="entry name" value="GAF-like_dom_sf"/>
</dbReference>
<name>A0A150SNI9_SORCE</name>
<accession>A0A150SNI9</accession>
<dbReference type="PANTHER" id="PTHR44688">
    <property type="entry name" value="DNA-BINDING TRANSCRIPTIONAL ACTIVATOR DEVR_DOSR"/>
    <property type="match status" value="1"/>
</dbReference>
<evidence type="ECO:0000256" key="1">
    <source>
        <dbReference type="ARBA" id="ARBA00023015"/>
    </source>
</evidence>
<feature type="domain" description="HTH luxR-type" evidence="4">
    <location>
        <begin position="300"/>
        <end position="357"/>
    </location>
</feature>
<evidence type="ECO:0000313" key="5">
    <source>
        <dbReference type="EMBL" id="KYF81195.1"/>
    </source>
</evidence>
<reference evidence="5 6" key="1">
    <citation type="submission" date="2014-02" db="EMBL/GenBank/DDBJ databases">
        <title>The small core and large imbalanced accessory genome model reveals a collaborative survival strategy of Sorangium cellulosum strains in nature.</title>
        <authorList>
            <person name="Han K."/>
            <person name="Peng R."/>
            <person name="Blom J."/>
            <person name="Li Y.-Z."/>
        </authorList>
    </citation>
    <scope>NUCLEOTIDE SEQUENCE [LARGE SCALE GENOMIC DNA]</scope>
    <source>
        <strain evidence="5 6">So0149</strain>
    </source>
</reference>
<evidence type="ECO:0000259" key="4">
    <source>
        <dbReference type="SMART" id="SM00421"/>
    </source>
</evidence>
<dbReference type="GO" id="GO:0006355">
    <property type="term" value="P:regulation of DNA-templated transcription"/>
    <property type="evidence" value="ECO:0007669"/>
    <property type="project" value="InterPro"/>
</dbReference>
<dbReference type="SMART" id="SM00421">
    <property type="entry name" value="HTH_LUXR"/>
    <property type="match status" value="1"/>
</dbReference>
<dbReference type="InterPro" id="IPR000792">
    <property type="entry name" value="Tscrpt_reg_LuxR_C"/>
</dbReference>
<evidence type="ECO:0000256" key="3">
    <source>
        <dbReference type="ARBA" id="ARBA00023163"/>
    </source>
</evidence>
<dbReference type="InterPro" id="IPR016032">
    <property type="entry name" value="Sig_transdc_resp-reg_C-effctor"/>
</dbReference>
<evidence type="ECO:0000256" key="2">
    <source>
        <dbReference type="ARBA" id="ARBA00023125"/>
    </source>
</evidence>